<sequence>MNEMIILIAQSSRLDAFRAAVELELDGHTVVGPTSSSGEAIVLARSRRPALALIDIDLETEGAGARLARQLQSELSVPVILATSDEKRARHHADCALGRLLQPFDETELPSVMHFASAVIRGEVRENPVTHAFELYAD</sequence>
<dbReference type="SUPFAM" id="SSF52172">
    <property type="entry name" value="CheY-like"/>
    <property type="match status" value="1"/>
</dbReference>
<evidence type="ECO:0000313" key="4">
    <source>
        <dbReference type="Proteomes" id="UP000588068"/>
    </source>
</evidence>
<organism evidence="3 4">
    <name type="scientific">Povalibacter uvarum</name>
    <dbReference type="NCBI Taxonomy" id="732238"/>
    <lineage>
        <taxon>Bacteria</taxon>
        <taxon>Pseudomonadati</taxon>
        <taxon>Pseudomonadota</taxon>
        <taxon>Gammaproteobacteria</taxon>
        <taxon>Steroidobacterales</taxon>
        <taxon>Steroidobacteraceae</taxon>
        <taxon>Povalibacter</taxon>
    </lineage>
</organism>
<keyword evidence="1" id="KW-0597">Phosphoprotein</keyword>
<protein>
    <submittedName>
        <fullName evidence="3">DNA-binding NarL/FixJ family response regulator</fullName>
    </submittedName>
</protein>
<feature type="modified residue" description="4-aspartylphosphate" evidence="1">
    <location>
        <position position="55"/>
    </location>
</feature>
<keyword evidence="4" id="KW-1185">Reference proteome</keyword>
<comment type="caution">
    <text evidence="3">The sequence shown here is derived from an EMBL/GenBank/DDBJ whole genome shotgun (WGS) entry which is preliminary data.</text>
</comment>
<evidence type="ECO:0000256" key="1">
    <source>
        <dbReference type="PROSITE-ProRule" id="PRU00169"/>
    </source>
</evidence>
<gene>
    <name evidence="3" type="ORF">HNQ60_000115</name>
</gene>
<dbReference type="EMBL" id="JACHHZ010000001">
    <property type="protein sequence ID" value="MBB6091269.1"/>
    <property type="molecule type" value="Genomic_DNA"/>
</dbReference>
<name>A0A841HFP6_9GAMM</name>
<dbReference type="InterPro" id="IPR001789">
    <property type="entry name" value="Sig_transdc_resp-reg_receiver"/>
</dbReference>
<dbReference type="GO" id="GO:0003677">
    <property type="term" value="F:DNA binding"/>
    <property type="evidence" value="ECO:0007669"/>
    <property type="project" value="UniProtKB-KW"/>
</dbReference>
<dbReference type="GO" id="GO:0000160">
    <property type="term" value="P:phosphorelay signal transduction system"/>
    <property type="evidence" value="ECO:0007669"/>
    <property type="project" value="InterPro"/>
</dbReference>
<dbReference type="Proteomes" id="UP000588068">
    <property type="component" value="Unassembled WGS sequence"/>
</dbReference>
<evidence type="ECO:0000313" key="3">
    <source>
        <dbReference type="EMBL" id="MBB6091269.1"/>
    </source>
</evidence>
<proteinExistence type="predicted"/>
<dbReference type="RefSeq" id="WP_184329081.1">
    <property type="nucleotide sequence ID" value="NZ_JACHHZ010000001.1"/>
</dbReference>
<dbReference type="PROSITE" id="PS50110">
    <property type="entry name" value="RESPONSE_REGULATORY"/>
    <property type="match status" value="1"/>
</dbReference>
<accession>A0A841HFP6</accession>
<dbReference type="InterPro" id="IPR011006">
    <property type="entry name" value="CheY-like_superfamily"/>
</dbReference>
<dbReference type="Gene3D" id="3.40.50.2300">
    <property type="match status" value="1"/>
</dbReference>
<reference evidence="3 4" key="1">
    <citation type="submission" date="2020-08" db="EMBL/GenBank/DDBJ databases">
        <title>Genomic Encyclopedia of Type Strains, Phase IV (KMG-IV): sequencing the most valuable type-strain genomes for metagenomic binning, comparative biology and taxonomic classification.</title>
        <authorList>
            <person name="Goeker M."/>
        </authorList>
    </citation>
    <scope>NUCLEOTIDE SEQUENCE [LARGE SCALE GENOMIC DNA]</scope>
    <source>
        <strain evidence="3 4">DSM 26723</strain>
    </source>
</reference>
<evidence type="ECO:0000259" key="2">
    <source>
        <dbReference type="PROSITE" id="PS50110"/>
    </source>
</evidence>
<feature type="domain" description="Response regulatory" evidence="2">
    <location>
        <begin position="5"/>
        <end position="117"/>
    </location>
</feature>
<dbReference type="AlphaFoldDB" id="A0A841HFP6"/>
<keyword evidence="3" id="KW-0238">DNA-binding</keyword>